<feature type="transmembrane region" description="Helical" evidence="1">
    <location>
        <begin position="112"/>
        <end position="131"/>
    </location>
</feature>
<dbReference type="OrthoDB" id="2300382at2"/>
<keyword evidence="1" id="KW-0812">Transmembrane</keyword>
<reference evidence="2 3" key="1">
    <citation type="journal article" date="2005" name="Int. J. Syst. Evol. Microbiol.">
        <title>Bacillus litoralis sp. nov., isolated from a tidal flat of the Yellow Sea in Korea.</title>
        <authorList>
            <person name="Yoon J.H."/>
            <person name="Oh T.K."/>
        </authorList>
    </citation>
    <scope>NUCLEOTIDE SEQUENCE [LARGE SCALE GENOMIC DNA]</scope>
    <source>
        <strain evidence="2 3">SW-211</strain>
    </source>
</reference>
<sequence length="143" mass="16365">MKKITDERLVLQNLNNIRIAYFIQTIGILGILGYDLATKGLDGMRENPLWFVFMITTVISVYLSMSITADHENNKNKPQRSLNISLIVLFLISTVIGFFVTRTDGFKIIDGVIMGGILFICGLIPIIYIYYLRKKRLDENNEE</sequence>
<feature type="transmembrane region" description="Helical" evidence="1">
    <location>
        <begin position="81"/>
        <end position="100"/>
    </location>
</feature>
<gene>
    <name evidence="2" type="ORF">FS935_00670</name>
</gene>
<name>A0A5C6W5Z5_9BACI</name>
<feature type="transmembrane region" description="Helical" evidence="1">
    <location>
        <begin position="49"/>
        <end position="69"/>
    </location>
</feature>
<accession>A0A5C6W5Z5</accession>
<evidence type="ECO:0000313" key="2">
    <source>
        <dbReference type="EMBL" id="TXC92753.1"/>
    </source>
</evidence>
<keyword evidence="1" id="KW-0472">Membrane</keyword>
<keyword evidence="1" id="KW-1133">Transmembrane helix</keyword>
<evidence type="ECO:0000256" key="1">
    <source>
        <dbReference type="SAM" id="Phobius"/>
    </source>
</evidence>
<feature type="transmembrane region" description="Helical" evidence="1">
    <location>
        <begin position="20"/>
        <end position="37"/>
    </location>
</feature>
<comment type="caution">
    <text evidence="2">The sequence shown here is derived from an EMBL/GenBank/DDBJ whole genome shotgun (WGS) entry which is preliminary data.</text>
</comment>
<keyword evidence="3" id="KW-1185">Reference proteome</keyword>
<organism evidence="2 3">
    <name type="scientific">Metabacillus litoralis</name>
    <dbReference type="NCBI Taxonomy" id="152268"/>
    <lineage>
        <taxon>Bacteria</taxon>
        <taxon>Bacillati</taxon>
        <taxon>Bacillota</taxon>
        <taxon>Bacilli</taxon>
        <taxon>Bacillales</taxon>
        <taxon>Bacillaceae</taxon>
        <taxon>Metabacillus</taxon>
    </lineage>
</organism>
<dbReference type="AlphaFoldDB" id="A0A5C6W5Z5"/>
<protein>
    <recommendedName>
        <fullName evidence="4">Branched-chain amino acid ABC transporter substrate-binding protein</fullName>
    </recommendedName>
</protein>
<evidence type="ECO:0000313" key="3">
    <source>
        <dbReference type="Proteomes" id="UP000321363"/>
    </source>
</evidence>
<dbReference type="EMBL" id="VOQF01000001">
    <property type="protein sequence ID" value="TXC92753.1"/>
    <property type="molecule type" value="Genomic_DNA"/>
</dbReference>
<evidence type="ECO:0008006" key="4">
    <source>
        <dbReference type="Google" id="ProtNLM"/>
    </source>
</evidence>
<dbReference type="Proteomes" id="UP000321363">
    <property type="component" value="Unassembled WGS sequence"/>
</dbReference>
<proteinExistence type="predicted"/>
<dbReference type="RefSeq" id="WP_146945614.1">
    <property type="nucleotide sequence ID" value="NZ_VOQF01000001.1"/>
</dbReference>